<comment type="caution">
    <text evidence="6">The sequence shown here is derived from an EMBL/GenBank/DDBJ whole genome shotgun (WGS) entry which is preliminary data.</text>
</comment>
<dbReference type="eggNOG" id="COG0427">
    <property type="taxonomic scope" value="Bacteria"/>
</dbReference>
<dbReference type="NCBIfam" id="TIGR03458">
    <property type="entry name" value="YgfH_subfam"/>
    <property type="match status" value="1"/>
</dbReference>
<gene>
    <name evidence="6" type="ORF">HMPREF1650_09530</name>
</gene>
<dbReference type="InterPro" id="IPR037171">
    <property type="entry name" value="NagB/RpiA_transferase-like"/>
</dbReference>
<dbReference type="SUPFAM" id="SSF100950">
    <property type="entry name" value="NagB/RpiA/CoA transferase-like"/>
    <property type="match status" value="2"/>
</dbReference>
<dbReference type="GO" id="GO:0008775">
    <property type="term" value="F:acetate CoA-transferase activity"/>
    <property type="evidence" value="ECO:0007669"/>
    <property type="project" value="InterPro"/>
</dbReference>
<keyword evidence="6" id="KW-0378">Hydrolase</keyword>
<reference evidence="6 7" key="1">
    <citation type="submission" date="2014-07" db="EMBL/GenBank/DDBJ databases">
        <authorList>
            <person name="McCorrison J."/>
            <person name="Sanka R."/>
            <person name="Torralba M."/>
            <person name="Gillis M."/>
            <person name="Haft D.H."/>
            <person name="Methe B."/>
            <person name="Sutton G."/>
            <person name="Nelson K.E."/>
        </authorList>
    </citation>
    <scope>NUCLEOTIDE SEQUENCE [LARGE SCALE GENOMIC DNA]</scope>
    <source>
        <strain evidence="6 7">DNF00450</strain>
    </source>
</reference>
<feature type="binding site" evidence="3">
    <location>
        <position position="386"/>
    </location>
    <ligand>
        <name>CoA</name>
        <dbReference type="ChEBI" id="CHEBI:57287"/>
    </ligand>
</feature>
<sequence length="504" mass="54239">MTDRIAHAGLRGKVMTADEAANFINPGDMIGFSGFTGAGYPKELPGALAKRITEATERGEEFRVKVLTGASTAPELDAVLAETGGVAWRMPYQSDPSMRKAINDGTSLYSDMHLSHSGPQTEEGFFGKLNVAVVEATRITESGGLVPTSSVGNSVSYLNAADRIIIEVNSWQSLGLEGMHDIWSPGLPPNRQIVPIVGSGQRIGETAIQIDPSKVVAIIETDAPDRNSPFKPLDDDSKAIAGHLIDFFENEVAQGRLPENLLPLQSGVGNIANAVLAGLLDSDFENLTSYTEVIQDGMVELLDKGTMSVASATSFALSPEAAERMNDQAEEYAKKIVLRPQDVSNNPEVIRRLGVISCNGLIEADIYGNVNSTHIMGTKMMNGIGGSGDFTRNAYISTFVSPSTAKGGDISAIVPMVSHHDHTEHDTMVIITEQGLADLRGLGPRQRAKVVIDKCAHPDYKEALYEYVERAEKGGQSALHTPHDLKEALGWHQRFVETGSMKQK</sequence>
<dbReference type="Gene3D" id="3.40.1080.10">
    <property type="entry name" value="Glutaconate Coenzyme A-transferase"/>
    <property type="match status" value="1"/>
</dbReference>
<dbReference type="PANTHER" id="PTHR43609:SF1">
    <property type="entry name" value="ACETYL-COA HYDROLASE"/>
    <property type="match status" value="1"/>
</dbReference>
<name>A0A095Y0K7_9CORY</name>
<dbReference type="FunFam" id="3.30.750.70:FF:000002">
    <property type="entry name" value="Acetyl-CoA hydrolase Ach1"/>
    <property type="match status" value="1"/>
</dbReference>
<evidence type="ECO:0000256" key="2">
    <source>
        <dbReference type="PIRSR" id="PIRSR617821-1"/>
    </source>
</evidence>
<dbReference type="Pfam" id="PF02550">
    <property type="entry name" value="AcetylCoA_hydro"/>
    <property type="match status" value="1"/>
</dbReference>
<evidence type="ECO:0000313" key="6">
    <source>
        <dbReference type="EMBL" id="KGF15985.1"/>
    </source>
</evidence>
<proteinExistence type="inferred from homology"/>
<dbReference type="Pfam" id="PF13336">
    <property type="entry name" value="AcetylCoA_hyd_C"/>
    <property type="match status" value="1"/>
</dbReference>
<dbReference type="Proteomes" id="UP000029548">
    <property type="component" value="Unassembled WGS sequence"/>
</dbReference>
<dbReference type="InterPro" id="IPR003702">
    <property type="entry name" value="ActCoA_hydro_N"/>
</dbReference>
<comment type="similarity">
    <text evidence="1">Belongs to the acetyl-CoA hydrolase/transferase family.</text>
</comment>
<feature type="binding site" evidence="3">
    <location>
        <position position="406"/>
    </location>
    <ligand>
        <name>CoA</name>
        <dbReference type="ChEBI" id="CHEBI:57287"/>
    </ligand>
</feature>
<protein>
    <submittedName>
        <fullName evidence="6">Acetyl-CoA hydrolase</fullName>
    </submittedName>
</protein>
<dbReference type="Gene3D" id="3.40.1080.20">
    <property type="entry name" value="Acetyl-CoA hydrolase/transferase C-terminal domain"/>
    <property type="match status" value="1"/>
</dbReference>
<dbReference type="FunFam" id="3.40.1080.20:FF:000001">
    <property type="entry name" value="Acetyl-CoA hydrolase Ach1"/>
    <property type="match status" value="1"/>
</dbReference>
<dbReference type="InterPro" id="IPR026888">
    <property type="entry name" value="AcetylCoA_hyd_C"/>
</dbReference>
<accession>A0A095Y0K7</accession>
<evidence type="ECO:0000256" key="1">
    <source>
        <dbReference type="ARBA" id="ARBA00009632"/>
    </source>
</evidence>
<dbReference type="AlphaFoldDB" id="A0A095Y0K7"/>
<evidence type="ECO:0000313" key="7">
    <source>
        <dbReference type="Proteomes" id="UP000029548"/>
    </source>
</evidence>
<dbReference type="EMBL" id="JRNE01000063">
    <property type="protein sequence ID" value="KGF15985.1"/>
    <property type="molecule type" value="Genomic_DNA"/>
</dbReference>
<evidence type="ECO:0000259" key="4">
    <source>
        <dbReference type="Pfam" id="PF02550"/>
    </source>
</evidence>
<dbReference type="InterPro" id="IPR017821">
    <property type="entry name" value="Succinate_CoA_transferase"/>
</dbReference>
<feature type="binding site" evidence="3">
    <location>
        <position position="362"/>
    </location>
    <ligand>
        <name>CoA</name>
        <dbReference type="ChEBI" id="CHEBI:57287"/>
    </ligand>
</feature>
<dbReference type="RefSeq" id="WP_035122854.1">
    <property type="nucleotide sequence ID" value="NZ_JRNE01000063.1"/>
</dbReference>
<dbReference type="Gene3D" id="3.30.750.70">
    <property type="entry name" value="4-hydroxybutyrate coenzyme like domains"/>
    <property type="match status" value="1"/>
</dbReference>
<feature type="active site" description="5-glutamyl coenzyme A thioester intermediate" evidence="2">
    <location>
        <position position="292"/>
    </location>
</feature>
<dbReference type="GO" id="GO:0006084">
    <property type="term" value="P:acetyl-CoA metabolic process"/>
    <property type="evidence" value="ECO:0007669"/>
    <property type="project" value="InterPro"/>
</dbReference>
<evidence type="ECO:0000259" key="5">
    <source>
        <dbReference type="Pfam" id="PF13336"/>
    </source>
</evidence>
<feature type="domain" description="Acetyl-CoA hydrolase/transferase C-terminal" evidence="5">
    <location>
        <begin position="324"/>
        <end position="467"/>
    </location>
</feature>
<dbReference type="GO" id="GO:0006083">
    <property type="term" value="P:acetate metabolic process"/>
    <property type="evidence" value="ECO:0007669"/>
    <property type="project" value="InterPro"/>
</dbReference>
<dbReference type="InterPro" id="IPR046433">
    <property type="entry name" value="ActCoA_hydro"/>
</dbReference>
<organism evidence="6 7">
    <name type="scientific">Corynebacterium freneyi DNF00450</name>
    <dbReference type="NCBI Taxonomy" id="1287475"/>
    <lineage>
        <taxon>Bacteria</taxon>
        <taxon>Bacillati</taxon>
        <taxon>Actinomycetota</taxon>
        <taxon>Actinomycetes</taxon>
        <taxon>Mycobacteriales</taxon>
        <taxon>Corynebacteriaceae</taxon>
        <taxon>Corynebacterium</taxon>
    </lineage>
</organism>
<dbReference type="GO" id="GO:0003986">
    <property type="term" value="F:acetyl-CoA hydrolase activity"/>
    <property type="evidence" value="ECO:0007669"/>
    <property type="project" value="TreeGrafter"/>
</dbReference>
<dbReference type="InterPro" id="IPR038460">
    <property type="entry name" value="AcetylCoA_hyd_C_sf"/>
</dbReference>
<feature type="domain" description="Acetyl-CoA hydrolase/transferase N-terminal" evidence="4">
    <location>
        <begin position="13"/>
        <end position="220"/>
    </location>
</feature>
<dbReference type="PANTHER" id="PTHR43609">
    <property type="entry name" value="ACETYL-COA HYDROLASE"/>
    <property type="match status" value="1"/>
</dbReference>
<feature type="binding site" evidence="3">
    <location>
        <position position="382"/>
    </location>
    <ligand>
        <name>CoA</name>
        <dbReference type="ChEBI" id="CHEBI:57287"/>
    </ligand>
</feature>
<evidence type="ECO:0000256" key="3">
    <source>
        <dbReference type="PIRSR" id="PIRSR617821-2"/>
    </source>
</evidence>